<accession>A0ACC1R0A1</accession>
<dbReference type="EMBL" id="JANAKD010000270">
    <property type="protein sequence ID" value="KAJ3495533.1"/>
    <property type="molecule type" value="Genomic_DNA"/>
</dbReference>
<evidence type="ECO:0000313" key="1">
    <source>
        <dbReference type="EMBL" id="KAJ3495533.1"/>
    </source>
</evidence>
<proteinExistence type="predicted"/>
<name>A0ACC1R0A1_9HYPO</name>
<gene>
    <name evidence="1" type="ORF">NLG97_g3325</name>
</gene>
<keyword evidence="2" id="KW-1185">Reference proteome</keyword>
<sequence length="242" mass="25866">MFITKSNIDFLALALYFSAATALNPSCAPGGNFDLSKFVLQLPSGSTNHPDQIPASRLSGCGGYQDPGHKYFFTESGDGAMVMKAPGGGKCATFPGAPRCRSEFGETGSWSSTASKNRLKADLTVTAGSSVCIGQVFQANSNNKPLAEVYFNGNGQITVGVEYVASGGHGQELNKIGTVSKGTRFHYEMRFENGKLQFSLNGGDFKTLKQYFTTDRAFFKMGNYNQGGDESGIHVFGLSVEH</sequence>
<protein>
    <submittedName>
        <fullName evidence="1">Uncharacterized protein</fullName>
    </submittedName>
</protein>
<evidence type="ECO:0000313" key="2">
    <source>
        <dbReference type="Proteomes" id="UP001148737"/>
    </source>
</evidence>
<dbReference type="Proteomes" id="UP001148737">
    <property type="component" value="Unassembled WGS sequence"/>
</dbReference>
<reference evidence="1" key="1">
    <citation type="submission" date="2022-07" db="EMBL/GenBank/DDBJ databases">
        <title>Genome Sequence of Lecanicillium saksenae.</title>
        <authorList>
            <person name="Buettner E."/>
        </authorList>
    </citation>
    <scope>NUCLEOTIDE SEQUENCE</scope>
    <source>
        <strain evidence="1">VT-O1</strain>
    </source>
</reference>
<comment type="caution">
    <text evidence="1">The sequence shown here is derived from an EMBL/GenBank/DDBJ whole genome shotgun (WGS) entry which is preliminary data.</text>
</comment>
<organism evidence="1 2">
    <name type="scientific">Lecanicillium saksenae</name>
    <dbReference type="NCBI Taxonomy" id="468837"/>
    <lineage>
        <taxon>Eukaryota</taxon>
        <taxon>Fungi</taxon>
        <taxon>Dikarya</taxon>
        <taxon>Ascomycota</taxon>
        <taxon>Pezizomycotina</taxon>
        <taxon>Sordariomycetes</taxon>
        <taxon>Hypocreomycetidae</taxon>
        <taxon>Hypocreales</taxon>
        <taxon>Cordycipitaceae</taxon>
        <taxon>Lecanicillium</taxon>
    </lineage>
</organism>